<dbReference type="AlphaFoldDB" id="A0A4Q8AAL1"/>
<name>A0A4Q8AAL1_9MICC</name>
<dbReference type="SMART" id="SM00642">
    <property type="entry name" value="Aamy"/>
    <property type="match status" value="1"/>
</dbReference>
<dbReference type="SUPFAM" id="SSF51445">
    <property type="entry name" value="(Trans)glycosidases"/>
    <property type="match status" value="1"/>
</dbReference>
<sequence length="644" mass="71188">MVEHLIEDVARWPHHDGSALTVSDPFPRLGDVVGVRLRVPRSLGTVQGVWLRSVRDAEPHYDAAALLPCPESGGRQGGADVVWDWYAAELRIVNPVQSYRWLVRVGGRNHWLNAAGFFALDVRDDHDFRVTSVDPERSTATPDWVHRSVMYQVFPDRFARSAQADQHSTPEWAIACDWNTTEVIGQGPETPRQFFGGDLPGALEKLDHIQSLGATVVYLTPMFPARSNHRYDASDFSGVDPLLGGDEALTELVQAAHARGLRVIGDLTANHSGDAHEWFRAARADPDAPEADYYYFDDAHETYVAWLGVDSLPKFNWKSEGLRSRFVLDEDSMVARWLRPPFDLDGWRIDVGNMTGRQGAEDLNHEVAALIRARMREIKPDAMLLAESTSDAAADFQGDTWQGAMTYTNFTRPLWHWLSGDTALEGEEWFFGVPPGVVDRIDGREFLATHLDFVSGYPWTVRRCNMNALDTHDTARAAGRMQPGGQAVGVVLQYTMPGIPMVFMGDEFGLTGWNGEASRTPMPWDDPARVSEDLRGIYGRLGALRQSSPALLDGGIRWVHAAGDVLAFVREHAEQSVLVVAARDDFELALPRSLVSATPVERWRREAQLNGGISLASGDDGVLTLRGAAGADAGVWILPGVPQP</sequence>
<gene>
    <name evidence="4" type="ORF">EV380_0115</name>
</gene>
<dbReference type="EMBL" id="SHLA01000001">
    <property type="protein sequence ID" value="RZU60575.1"/>
    <property type="molecule type" value="Genomic_DNA"/>
</dbReference>
<evidence type="ECO:0000256" key="2">
    <source>
        <dbReference type="ARBA" id="ARBA00023295"/>
    </source>
</evidence>
<evidence type="ECO:0000313" key="5">
    <source>
        <dbReference type="Proteomes" id="UP000292685"/>
    </source>
</evidence>
<dbReference type="InterPro" id="IPR004185">
    <property type="entry name" value="Glyco_hydro_13_lg-like_dom"/>
</dbReference>
<dbReference type="PANTHER" id="PTHR10357:SF210">
    <property type="entry name" value="MALTODEXTRIN GLUCOSIDASE"/>
    <property type="match status" value="1"/>
</dbReference>
<dbReference type="Gene3D" id="3.20.20.80">
    <property type="entry name" value="Glycosidases"/>
    <property type="match status" value="1"/>
</dbReference>
<proteinExistence type="predicted"/>
<keyword evidence="1" id="KW-0378">Hydrolase</keyword>
<keyword evidence="2" id="KW-0326">Glycosidase</keyword>
<dbReference type="PANTHER" id="PTHR10357">
    <property type="entry name" value="ALPHA-AMYLASE FAMILY MEMBER"/>
    <property type="match status" value="1"/>
</dbReference>
<dbReference type="GO" id="GO:0004553">
    <property type="term" value="F:hydrolase activity, hydrolyzing O-glycosyl compounds"/>
    <property type="evidence" value="ECO:0007669"/>
    <property type="project" value="InterPro"/>
</dbReference>
<dbReference type="RefSeq" id="WP_242607451.1">
    <property type="nucleotide sequence ID" value="NZ_SHLA01000001.1"/>
</dbReference>
<dbReference type="InterPro" id="IPR017853">
    <property type="entry name" value="GH"/>
</dbReference>
<dbReference type="CDD" id="cd11338">
    <property type="entry name" value="AmyAc_CMD"/>
    <property type="match status" value="1"/>
</dbReference>
<organism evidence="4 5">
    <name type="scientific">Zhihengliuella halotolerans</name>
    <dbReference type="NCBI Taxonomy" id="370736"/>
    <lineage>
        <taxon>Bacteria</taxon>
        <taxon>Bacillati</taxon>
        <taxon>Actinomycetota</taxon>
        <taxon>Actinomycetes</taxon>
        <taxon>Micrococcales</taxon>
        <taxon>Micrococcaceae</taxon>
        <taxon>Zhihengliuella</taxon>
    </lineage>
</organism>
<protein>
    <submittedName>
        <fullName evidence="4">Alpha-glucosidase</fullName>
    </submittedName>
</protein>
<evidence type="ECO:0000259" key="3">
    <source>
        <dbReference type="SMART" id="SM00642"/>
    </source>
</evidence>
<feature type="domain" description="Glycosyl hydrolase family 13 catalytic" evidence="3">
    <location>
        <begin position="152"/>
        <end position="545"/>
    </location>
</feature>
<dbReference type="GO" id="GO:0005975">
    <property type="term" value="P:carbohydrate metabolic process"/>
    <property type="evidence" value="ECO:0007669"/>
    <property type="project" value="InterPro"/>
</dbReference>
<keyword evidence="5" id="KW-1185">Reference proteome</keyword>
<comment type="caution">
    <text evidence="4">The sequence shown here is derived from an EMBL/GenBank/DDBJ whole genome shotgun (WGS) entry which is preliminary data.</text>
</comment>
<evidence type="ECO:0000313" key="4">
    <source>
        <dbReference type="EMBL" id="RZU60575.1"/>
    </source>
</evidence>
<reference evidence="4 5" key="1">
    <citation type="submission" date="2019-02" db="EMBL/GenBank/DDBJ databases">
        <title>Sequencing the genomes of 1000 actinobacteria strains.</title>
        <authorList>
            <person name="Klenk H.-P."/>
        </authorList>
    </citation>
    <scope>NUCLEOTIDE SEQUENCE [LARGE SCALE GENOMIC DNA]</scope>
    <source>
        <strain evidence="4 5">DSM 17364</strain>
    </source>
</reference>
<dbReference type="InterPro" id="IPR006047">
    <property type="entry name" value="GH13_cat_dom"/>
</dbReference>
<dbReference type="Proteomes" id="UP000292685">
    <property type="component" value="Unassembled WGS sequence"/>
</dbReference>
<accession>A0A4Q8AAL1</accession>
<dbReference type="Pfam" id="PF00128">
    <property type="entry name" value="Alpha-amylase"/>
    <property type="match status" value="1"/>
</dbReference>
<evidence type="ECO:0000256" key="1">
    <source>
        <dbReference type="ARBA" id="ARBA00022801"/>
    </source>
</evidence>
<dbReference type="CDD" id="cd02857">
    <property type="entry name" value="E_set_CDase_PDE_N"/>
    <property type="match status" value="1"/>
</dbReference>